<evidence type="ECO:0000256" key="1">
    <source>
        <dbReference type="SAM" id="Phobius"/>
    </source>
</evidence>
<sequence>MITIDVIILTCCNFIFLSIGSFAFAYIVLASIAIGVLTIVTGFIHLGVIAFALVQFFPPWLTLGYGVAEFPFRNLLILYDC</sequence>
<dbReference type="Proteomes" id="UP000276215">
    <property type="component" value="Unassembled WGS sequence"/>
</dbReference>
<evidence type="ECO:0000313" key="2">
    <source>
        <dbReference type="EMBL" id="RPA89796.1"/>
    </source>
</evidence>
<feature type="transmembrane region" description="Helical" evidence="1">
    <location>
        <begin position="36"/>
        <end position="57"/>
    </location>
</feature>
<feature type="transmembrane region" description="Helical" evidence="1">
    <location>
        <begin position="6"/>
        <end position="29"/>
    </location>
</feature>
<gene>
    <name evidence="2" type="ORF">L873DRAFT_1822212</name>
</gene>
<keyword evidence="3" id="KW-1185">Reference proteome</keyword>
<keyword evidence="1" id="KW-0812">Transmembrane</keyword>
<evidence type="ECO:0000313" key="3">
    <source>
        <dbReference type="Proteomes" id="UP000276215"/>
    </source>
</evidence>
<accession>A0A3N4IVC1</accession>
<proteinExistence type="predicted"/>
<organism evidence="2 3">
    <name type="scientific">Choiromyces venosus 120613-1</name>
    <dbReference type="NCBI Taxonomy" id="1336337"/>
    <lineage>
        <taxon>Eukaryota</taxon>
        <taxon>Fungi</taxon>
        <taxon>Dikarya</taxon>
        <taxon>Ascomycota</taxon>
        <taxon>Pezizomycotina</taxon>
        <taxon>Pezizomycetes</taxon>
        <taxon>Pezizales</taxon>
        <taxon>Tuberaceae</taxon>
        <taxon>Choiromyces</taxon>
    </lineage>
</organism>
<dbReference type="AlphaFoldDB" id="A0A3N4IVC1"/>
<reference evidence="2 3" key="1">
    <citation type="journal article" date="2018" name="Nat. Ecol. Evol.">
        <title>Pezizomycetes genomes reveal the molecular basis of ectomycorrhizal truffle lifestyle.</title>
        <authorList>
            <person name="Murat C."/>
            <person name="Payen T."/>
            <person name="Noel B."/>
            <person name="Kuo A."/>
            <person name="Morin E."/>
            <person name="Chen J."/>
            <person name="Kohler A."/>
            <person name="Krizsan K."/>
            <person name="Balestrini R."/>
            <person name="Da Silva C."/>
            <person name="Montanini B."/>
            <person name="Hainaut M."/>
            <person name="Levati E."/>
            <person name="Barry K.W."/>
            <person name="Belfiori B."/>
            <person name="Cichocki N."/>
            <person name="Clum A."/>
            <person name="Dockter R.B."/>
            <person name="Fauchery L."/>
            <person name="Guy J."/>
            <person name="Iotti M."/>
            <person name="Le Tacon F."/>
            <person name="Lindquist E.A."/>
            <person name="Lipzen A."/>
            <person name="Malagnac F."/>
            <person name="Mello A."/>
            <person name="Molinier V."/>
            <person name="Miyauchi S."/>
            <person name="Poulain J."/>
            <person name="Riccioni C."/>
            <person name="Rubini A."/>
            <person name="Sitrit Y."/>
            <person name="Splivallo R."/>
            <person name="Traeger S."/>
            <person name="Wang M."/>
            <person name="Zifcakova L."/>
            <person name="Wipf D."/>
            <person name="Zambonelli A."/>
            <person name="Paolocci F."/>
            <person name="Nowrousian M."/>
            <person name="Ottonello S."/>
            <person name="Baldrian P."/>
            <person name="Spatafora J.W."/>
            <person name="Henrissat B."/>
            <person name="Nagy L.G."/>
            <person name="Aury J.M."/>
            <person name="Wincker P."/>
            <person name="Grigoriev I.V."/>
            <person name="Bonfante P."/>
            <person name="Martin F.M."/>
        </authorList>
    </citation>
    <scope>NUCLEOTIDE SEQUENCE [LARGE SCALE GENOMIC DNA]</scope>
    <source>
        <strain evidence="2 3">120613-1</strain>
    </source>
</reference>
<keyword evidence="1" id="KW-0472">Membrane</keyword>
<name>A0A3N4IVC1_9PEZI</name>
<keyword evidence="1" id="KW-1133">Transmembrane helix</keyword>
<dbReference type="EMBL" id="ML120555">
    <property type="protein sequence ID" value="RPA89796.1"/>
    <property type="molecule type" value="Genomic_DNA"/>
</dbReference>
<protein>
    <submittedName>
        <fullName evidence="2">Uncharacterized protein</fullName>
    </submittedName>
</protein>